<reference evidence="6" key="3">
    <citation type="journal article" date="2019" name="Int. J. Syst. Evol. Microbiol.">
        <title>The Global Catalogue of Microorganisms (GCM) 10K type strain sequencing project: providing services to taxonomists for standard genome sequencing and annotation.</title>
        <authorList>
            <consortium name="The Broad Institute Genomics Platform"/>
            <consortium name="The Broad Institute Genome Sequencing Center for Infectious Disease"/>
            <person name="Wu L."/>
            <person name="Ma J."/>
        </authorList>
    </citation>
    <scope>NUCLEOTIDE SEQUENCE [LARGE SCALE GENOMIC DNA]</scope>
    <source>
        <strain evidence="6">KCTC 62575</strain>
    </source>
</reference>
<proteinExistence type="predicted"/>
<evidence type="ECO:0000313" key="3">
    <source>
        <dbReference type="EMBL" id="MFC2995381.1"/>
    </source>
</evidence>
<feature type="region of interest" description="Disordered" evidence="1">
    <location>
        <begin position="20"/>
        <end position="67"/>
    </location>
</feature>
<feature type="compositionally biased region" description="Low complexity" evidence="1">
    <location>
        <begin position="50"/>
        <end position="59"/>
    </location>
</feature>
<keyword evidence="6" id="KW-1185">Reference proteome</keyword>
<feature type="signal peptide" evidence="2">
    <location>
        <begin position="1"/>
        <end position="22"/>
    </location>
</feature>
<evidence type="ECO:0000313" key="6">
    <source>
        <dbReference type="Proteomes" id="UP001595455"/>
    </source>
</evidence>
<reference evidence="3" key="4">
    <citation type="submission" date="2024-09" db="EMBL/GenBank/DDBJ databases">
        <authorList>
            <person name="Sun Q."/>
            <person name="Mori K."/>
        </authorList>
    </citation>
    <scope>NUCLEOTIDE SEQUENCE</scope>
    <source>
        <strain evidence="3">KCTC 62575</strain>
    </source>
</reference>
<sequence>MKSLVSAITLSLSALVATSAMAAPQDHSHAPHTSHSSQTHQQTVKHNTHTQHAQSQQQSWKTGNAFPSQYRSAGYKIDYKQHKNLNKPTKHQQWYKVNGQYVLMNTTNHKIVKVVR</sequence>
<dbReference type="EMBL" id="JBHRSF010000023">
    <property type="protein sequence ID" value="MFC2995381.1"/>
    <property type="molecule type" value="Genomic_DNA"/>
</dbReference>
<protein>
    <submittedName>
        <fullName evidence="3">RcnB family protein</fullName>
    </submittedName>
</protein>
<keyword evidence="2" id="KW-0732">Signal</keyword>
<feature type="compositionally biased region" description="Low complexity" evidence="1">
    <location>
        <begin position="33"/>
        <end position="42"/>
    </location>
</feature>
<dbReference type="Gene3D" id="3.10.450.160">
    <property type="entry name" value="inner membrane protein cigr"/>
    <property type="match status" value="1"/>
</dbReference>
<evidence type="ECO:0000256" key="2">
    <source>
        <dbReference type="SAM" id="SignalP"/>
    </source>
</evidence>
<dbReference type="InterPro" id="IPR024572">
    <property type="entry name" value="RcnB"/>
</dbReference>
<comment type="caution">
    <text evidence="4">The sequence shown here is derived from an EMBL/GenBank/DDBJ whole genome shotgun (WGS) entry which is preliminary data.</text>
</comment>
<dbReference type="Pfam" id="PF11776">
    <property type="entry name" value="RcnB"/>
    <property type="match status" value="1"/>
</dbReference>
<gene>
    <name evidence="3" type="ORF">ACFODO_08890</name>
    <name evidence="4" type="ORF">C9E89_015115</name>
</gene>
<dbReference type="Proteomes" id="UP000240957">
    <property type="component" value="Unassembled WGS sequence"/>
</dbReference>
<evidence type="ECO:0000256" key="1">
    <source>
        <dbReference type="SAM" id="MobiDB-lite"/>
    </source>
</evidence>
<feature type="chain" id="PRO_5017027054" evidence="2">
    <location>
        <begin position="23"/>
        <end position="116"/>
    </location>
</feature>
<dbReference type="EMBL" id="PYIX02000028">
    <property type="protein sequence ID" value="RFC82710.1"/>
    <property type="molecule type" value="Genomic_DNA"/>
</dbReference>
<dbReference type="AlphaFoldDB" id="A0A371YMM5"/>
<organism evidence="4 5">
    <name type="scientific">Acinetobacter sichuanensis</name>
    <dbReference type="NCBI Taxonomy" id="2136183"/>
    <lineage>
        <taxon>Bacteria</taxon>
        <taxon>Pseudomonadati</taxon>
        <taxon>Pseudomonadota</taxon>
        <taxon>Gammaproteobacteria</taxon>
        <taxon>Moraxellales</taxon>
        <taxon>Moraxellaceae</taxon>
        <taxon>Acinetobacter</taxon>
    </lineage>
</organism>
<evidence type="ECO:0000313" key="4">
    <source>
        <dbReference type="EMBL" id="RFC82710.1"/>
    </source>
</evidence>
<name>A0A371YMM5_9GAMM</name>
<dbReference type="OrthoDB" id="6712777at2"/>
<reference evidence="3" key="1">
    <citation type="journal article" date="2014" name="Int. J. Syst. Evol. Microbiol.">
        <title>Complete genome of a new Firmicutes species belonging to the dominant human colonic microbiota ('Ruminococcus bicirculans') reveals two chromosomes and a selective capacity to utilize plant glucans.</title>
        <authorList>
            <consortium name="NISC Comparative Sequencing Program"/>
            <person name="Wegmann U."/>
            <person name="Louis P."/>
            <person name="Goesmann A."/>
            <person name="Henrissat B."/>
            <person name="Duncan S.H."/>
            <person name="Flint H.J."/>
        </authorList>
    </citation>
    <scope>NUCLEOTIDE SEQUENCE</scope>
    <source>
        <strain evidence="3">KCTC 62575</strain>
    </source>
</reference>
<evidence type="ECO:0000313" key="5">
    <source>
        <dbReference type="Proteomes" id="UP000240957"/>
    </source>
</evidence>
<dbReference type="RefSeq" id="WP_107009173.1">
    <property type="nucleotide sequence ID" value="NZ_JBHRSF010000023.1"/>
</dbReference>
<accession>A0A371YMM5</accession>
<reference evidence="4 5" key="2">
    <citation type="submission" date="2018-08" db="EMBL/GenBank/DDBJ databases">
        <title>The draft genome of Acinetobacter sichuanensis strain WCHAc060041.</title>
        <authorList>
            <person name="Qin J."/>
            <person name="Feng Y."/>
            <person name="Zong Z."/>
        </authorList>
    </citation>
    <scope>NUCLEOTIDE SEQUENCE [LARGE SCALE GENOMIC DNA]</scope>
    <source>
        <strain evidence="4 5">WCHAc060041</strain>
    </source>
</reference>
<dbReference type="Proteomes" id="UP001595455">
    <property type="component" value="Unassembled WGS sequence"/>
</dbReference>